<accession>A0ABY8GFP9</accession>
<sequence>MSDTGGIIPCVLRGETELATQRIGQRYLFTLTESLGGVERLICQPFSMTPPRSP</sequence>
<dbReference type="InterPro" id="IPR015422">
    <property type="entry name" value="PyrdxlP-dep_Trfase_small"/>
</dbReference>
<gene>
    <name evidence="1" type="ORF">MAY91_15300</name>
</gene>
<evidence type="ECO:0000313" key="2">
    <source>
        <dbReference type="Proteomes" id="UP001222680"/>
    </source>
</evidence>
<evidence type="ECO:0000313" key="1">
    <source>
        <dbReference type="EMBL" id="WFN96138.1"/>
    </source>
</evidence>
<proteinExistence type="predicted"/>
<dbReference type="Gene3D" id="3.90.1150.10">
    <property type="entry name" value="Aspartate Aminotransferase, domain 1"/>
    <property type="match status" value="1"/>
</dbReference>
<reference evidence="1 2" key="1">
    <citation type="submission" date="2022-02" db="EMBL/GenBank/DDBJ databases">
        <title>Phenotypic, genotypic and serological characterization of Edwardsiella ictaluri from catfish and ornamental fish species.</title>
        <authorList>
            <person name="Rose D."/>
            <person name="Tekedar H.C."/>
            <person name="Waldbieser G.C."/>
            <person name="Aarattuthodi S."/>
            <person name="Griffin M.J."/>
        </authorList>
    </citation>
    <scope>NUCLEOTIDE SEQUENCE [LARGE SCALE GENOMIC DNA]</scope>
    <source>
        <strain evidence="1 2">13 TAL-140 K3</strain>
    </source>
</reference>
<dbReference type="EMBL" id="CP092014">
    <property type="protein sequence ID" value="WFN96138.1"/>
    <property type="molecule type" value="Genomic_DNA"/>
</dbReference>
<keyword evidence="2" id="KW-1185">Reference proteome</keyword>
<protein>
    <submittedName>
        <fullName evidence="1">Uncharacterized protein</fullName>
    </submittedName>
</protein>
<name>A0ABY8GFP9_EDWIC</name>
<dbReference type="Proteomes" id="UP001222680">
    <property type="component" value="Chromosome"/>
</dbReference>
<dbReference type="RefSeq" id="WP_015871100.1">
    <property type="nucleotide sequence ID" value="NZ_CP113300.1"/>
</dbReference>
<organism evidence="1 2">
    <name type="scientific">Edwardsiella ictaluri</name>
    <dbReference type="NCBI Taxonomy" id="67780"/>
    <lineage>
        <taxon>Bacteria</taxon>
        <taxon>Pseudomonadati</taxon>
        <taxon>Pseudomonadota</taxon>
        <taxon>Gammaproteobacteria</taxon>
        <taxon>Enterobacterales</taxon>
        <taxon>Hafniaceae</taxon>
        <taxon>Edwardsiella</taxon>
    </lineage>
</organism>